<dbReference type="CDD" id="cd02440">
    <property type="entry name" value="AdoMet_MTases"/>
    <property type="match status" value="1"/>
</dbReference>
<dbReference type="OrthoDB" id="1490915at2"/>
<dbReference type="GO" id="GO:0008757">
    <property type="term" value="F:S-adenosylmethionine-dependent methyltransferase activity"/>
    <property type="evidence" value="ECO:0007669"/>
    <property type="project" value="InterPro"/>
</dbReference>
<keyword evidence="3" id="KW-1185">Reference proteome</keyword>
<dbReference type="InterPro" id="IPR029063">
    <property type="entry name" value="SAM-dependent_MTases_sf"/>
</dbReference>
<dbReference type="RefSeq" id="WP_099105220.1">
    <property type="nucleotide sequence ID" value="NZ_JAATJF010000001.1"/>
</dbReference>
<reference evidence="2 3" key="1">
    <citation type="submission" date="2017-10" db="EMBL/GenBank/DDBJ databases">
        <title>The draft genome sequence of Lewinella marina KCTC 32374.</title>
        <authorList>
            <person name="Wang K."/>
        </authorList>
    </citation>
    <scope>NUCLEOTIDE SEQUENCE [LARGE SCALE GENOMIC DNA]</scope>
    <source>
        <strain evidence="2 3">MKG-38</strain>
    </source>
</reference>
<feature type="domain" description="Methyltransferase type 11" evidence="1">
    <location>
        <begin position="139"/>
        <end position="209"/>
    </location>
</feature>
<dbReference type="Gene3D" id="3.40.50.150">
    <property type="entry name" value="Vaccinia Virus protein VP39"/>
    <property type="match status" value="1"/>
</dbReference>
<accession>A0A2G0CJT4</accession>
<dbReference type="Proteomes" id="UP000226437">
    <property type="component" value="Unassembled WGS sequence"/>
</dbReference>
<comment type="caution">
    <text evidence="2">The sequence shown here is derived from an EMBL/GenBank/DDBJ whole genome shotgun (WGS) entry which is preliminary data.</text>
</comment>
<protein>
    <recommendedName>
        <fullName evidence="1">Methyltransferase type 11 domain-containing protein</fullName>
    </recommendedName>
</protein>
<evidence type="ECO:0000313" key="2">
    <source>
        <dbReference type="EMBL" id="PHL00240.1"/>
    </source>
</evidence>
<evidence type="ECO:0000313" key="3">
    <source>
        <dbReference type="Proteomes" id="UP000226437"/>
    </source>
</evidence>
<name>A0A2G0CJT4_9BACT</name>
<dbReference type="Pfam" id="PF08241">
    <property type="entry name" value="Methyltransf_11"/>
    <property type="match status" value="1"/>
</dbReference>
<dbReference type="InterPro" id="IPR013216">
    <property type="entry name" value="Methyltransf_11"/>
</dbReference>
<evidence type="ECO:0000259" key="1">
    <source>
        <dbReference type="Pfam" id="PF08241"/>
    </source>
</evidence>
<dbReference type="AlphaFoldDB" id="A0A2G0CJT4"/>
<sequence length="307" mass="35799">MAKWWLKAVVQKAISFLPQRERVNFLFQRYVTRGVALTDEHLGYKLEAARDHLAYYRKYGTVPPGQATALELGTGWYPIVPTLLYLAGFSRIVSIDIRNWMSRDRQLLAFTRILDYHDRGLLQPYLDQVDATRLEALREIARDPDRYTVREVNARLRLEARIMDATRLDFADDSFDLICSNNTFEHVYPEVLRDILREFKRVVKPTGVMSHFVDLSDHFAHLDPGITIYNFLQFSHRQWALIDNEIQPQNRLRWPDYCRMYAELGIPVREENVRPGSLADLHTVAVHPDIGNYPPEQLAVSHGYLIS</sequence>
<dbReference type="SUPFAM" id="SSF53335">
    <property type="entry name" value="S-adenosyl-L-methionine-dependent methyltransferases"/>
    <property type="match status" value="1"/>
</dbReference>
<gene>
    <name evidence="2" type="ORF">CGL56_04165</name>
</gene>
<organism evidence="2 3">
    <name type="scientific">Neolewinella marina</name>
    <dbReference type="NCBI Taxonomy" id="438751"/>
    <lineage>
        <taxon>Bacteria</taxon>
        <taxon>Pseudomonadati</taxon>
        <taxon>Bacteroidota</taxon>
        <taxon>Saprospiria</taxon>
        <taxon>Saprospirales</taxon>
        <taxon>Lewinellaceae</taxon>
        <taxon>Neolewinella</taxon>
    </lineage>
</organism>
<dbReference type="EMBL" id="PDLO01000001">
    <property type="protein sequence ID" value="PHL00240.1"/>
    <property type="molecule type" value="Genomic_DNA"/>
</dbReference>
<proteinExistence type="predicted"/>